<dbReference type="Proteomes" id="UP000028878">
    <property type="component" value="Unassembled WGS sequence"/>
</dbReference>
<feature type="transmembrane region" description="Helical" evidence="1">
    <location>
        <begin position="160"/>
        <end position="178"/>
    </location>
</feature>
<dbReference type="GO" id="GO:0016747">
    <property type="term" value="F:acyltransferase activity, transferring groups other than amino-acyl groups"/>
    <property type="evidence" value="ECO:0007669"/>
    <property type="project" value="InterPro"/>
</dbReference>
<keyword evidence="1" id="KW-0472">Membrane</keyword>
<feature type="transmembrane region" description="Helical" evidence="1">
    <location>
        <begin position="222"/>
        <end position="242"/>
    </location>
</feature>
<keyword evidence="1" id="KW-1133">Transmembrane helix</keyword>
<dbReference type="GO" id="GO:0009103">
    <property type="term" value="P:lipopolysaccharide biosynthetic process"/>
    <property type="evidence" value="ECO:0007669"/>
    <property type="project" value="TreeGrafter"/>
</dbReference>
<feature type="transmembrane region" description="Helical" evidence="1">
    <location>
        <begin position="134"/>
        <end position="153"/>
    </location>
</feature>
<feature type="transmembrane region" description="Helical" evidence="1">
    <location>
        <begin position="347"/>
        <end position="364"/>
    </location>
</feature>
<gene>
    <name evidence="4" type="ORF">BN948_02114</name>
</gene>
<feature type="transmembrane region" description="Helical" evidence="1">
    <location>
        <begin position="277"/>
        <end position="296"/>
    </location>
</feature>
<reference evidence="5" key="1">
    <citation type="submission" date="2014-02" db="EMBL/GenBank/DDBJ databases">
        <authorList>
            <person name="Gan H."/>
        </authorList>
    </citation>
    <scope>NUCLEOTIDE SEQUENCE [LARGE SCALE GENOMIC DNA]</scope>
    <source>
        <strain evidence="5">S1</strain>
    </source>
</reference>
<evidence type="ECO:0000259" key="2">
    <source>
        <dbReference type="Pfam" id="PF01757"/>
    </source>
</evidence>
<dbReference type="RefSeq" id="WP_009519359.1">
    <property type="nucleotide sequence ID" value="NZ_CCAE010000013.1"/>
</dbReference>
<keyword evidence="1" id="KW-0812">Transmembrane</keyword>
<feature type="transmembrane region" description="Helical" evidence="1">
    <location>
        <begin position="75"/>
        <end position="94"/>
    </location>
</feature>
<dbReference type="Pfam" id="PF01757">
    <property type="entry name" value="Acyl_transf_3"/>
    <property type="match status" value="1"/>
</dbReference>
<dbReference type="AlphaFoldDB" id="A0A1L1PIV1"/>
<dbReference type="InterPro" id="IPR043968">
    <property type="entry name" value="SGNH"/>
</dbReference>
<name>A0A1L1PIV1_HYDIT</name>
<feature type="transmembrane region" description="Helical" evidence="1">
    <location>
        <begin position="12"/>
        <end position="29"/>
    </location>
</feature>
<feature type="transmembrane region" description="Helical" evidence="1">
    <location>
        <begin position="35"/>
        <end position="55"/>
    </location>
</feature>
<evidence type="ECO:0000256" key="1">
    <source>
        <dbReference type="SAM" id="Phobius"/>
    </source>
</evidence>
<keyword evidence="5" id="KW-1185">Reference proteome</keyword>
<accession>A0A1L1PIV1</accession>
<dbReference type="EMBL" id="CCAE010000013">
    <property type="protein sequence ID" value="CDN87689.1"/>
    <property type="molecule type" value="Genomic_DNA"/>
</dbReference>
<dbReference type="GO" id="GO:0016020">
    <property type="term" value="C:membrane"/>
    <property type="evidence" value="ECO:0007669"/>
    <property type="project" value="TreeGrafter"/>
</dbReference>
<reference evidence="5" key="2">
    <citation type="submission" date="2014-11" db="EMBL/GenBank/DDBJ databases">
        <title>Draft genome sequence of Hydrogenophaga intermedia S1.</title>
        <authorList>
            <person name="Gan H.M."/>
            <person name="Chew T.H."/>
            <person name="Stolz A."/>
        </authorList>
    </citation>
    <scope>NUCLEOTIDE SEQUENCE [LARGE SCALE GENOMIC DNA]</scope>
    <source>
        <strain evidence="5">S1</strain>
    </source>
</reference>
<dbReference type="InterPro" id="IPR050879">
    <property type="entry name" value="Acyltransferase_3"/>
</dbReference>
<evidence type="ECO:0000313" key="5">
    <source>
        <dbReference type="Proteomes" id="UP000028878"/>
    </source>
</evidence>
<feature type="transmembrane region" description="Helical" evidence="1">
    <location>
        <begin position="248"/>
        <end position="265"/>
    </location>
</feature>
<feature type="transmembrane region" description="Helical" evidence="1">
    <location>
        <begin position="308"/>
        <end position="326"/>
    </location>
</feature>
<evidence type="ECO:0000259" key="3">
    <source>
        <dbReference type="Pfam" id="PF19040"/>
    </source>
</evidence>
<feature type="domain" description="Acyltransferase 3" evidence="2">
    <location>
        <begin position="10"/>
        <end position="322"/>
    </location>
</feature>
<dbReference type="InterPro" id="IPR002656">
    <property type="entry name" value="Acyl_transf_3_dom"/>
</dbReference>
<dbReference type="Pfam" id="PF19040">
    <property type="entry name" value="SGNH"/>
    <property type="match status" value="1"/>
</dbReference>
<dbReference type="PANTHER" id="PTHR23028">
    <property type="entry name" value="ACETYLTRANSFERASE"/>
    <property type="match status" value="1"/>
</dbReference>
<feature type="domain" description="SGNH" evidence="3">
    <location>
        <begin position="390"/>
        <end position="597"/>
    </location>
</feature>
<evidence type="ECO:0000313" key="4">
    <source>
        <dbReference type="EMBL" id="CDN87689.1"/>
    </source>
</evidence>
<organism evidence="4 5">
    <name type="scientific">Hydrogenophaga intermedia</name>
    <dbReference type="NCBI Taxonomy" id="65786"/>
    <lineage>
        <taxon>Bacteria</taxon>
        <taxon>Pseudomonadati</taxon>
        <taxon>Pseudomonadota</taxon>
        <taxon>Betaproteobacteria</taxon>
        <taxon>Burkholderiales</taxon>
        <taxon>Comamonadaceae</taxon>
        <taxon>Hydrogenophaga</taxon>
    </lineage>
</organism>
<feature type="transmembrane region" description="Helical" evidence="1">
    <location>
        <begin position="190"/>
        <end position="210"/>
    </location>
</feature>
<protein>
    <submittedName>
        <fullName evidence="4">Putative multiple membrane spanning domain protein</fullName>
    </submittedName>
</protein>
<sequence length="617" mass="68574">MSLRADIRLDIQGLRALAVIAVIAFHMRADWLPGGYLGVDVFFVISGFVVSRVILQRADGFSYLDFYANRVRRIVPAYAAMLLVVALLAAVLLVPDDFRLFEKSLRRALLFTSNQHFAQEGDYFAPAAHEWPLLHTWSLAVEMQFYLLLPLVLRWTPRRWLSTVLAALCVTGFAIAQWRLSRGGEGLLDLYYAMSARAPEFLMGAWLASVQRPTPNAPPRQRLLLGLTGLGLMLSAFALLSGDHFSPLAAAWPCAGALMLIAARDDVAMGRYLSSRWMVWVGALSYSLYLWHWPLLALARYTWQDPDLPWPLLTAVAFAFSSLAWLSWRWIEQPWQKPRGMKRGTRITVVAAMMVTSLLASRPLNASIAPTPPRAALRYAAPDTICHGRIHGDCQRGAALRQNELMLLGDSHAAQLNLFMDAFGQEQGVRATVISASSCLPLPGFEDQLLEPWAIEPCRHMQQAVKKRLSDQRTLVLAGKWSQQLSNPAFAPAMRAFLNDAGRQQQRVIVLGQLPLLSRNPVRVLRLEALGIYTANTVTPLARDANAQMEAMLRRFPHASFVDLSAHAMFDALPFADGELIYMDTHHLNEVGSVRYAQAAGARLAQLLTSTGTPSSP</sequence>
<dbReference type="PANTHER" id="PTHR23028:SF53">
    <property type="entry name" value="ACYL_TRANSF_3 DOMAIN-CONTAINING PROTEIN"/>
    <property type="match status" value="1"/>
</dbReference>
<proteinExistence type="predicted"/>
<dbReference type="SUPFAM" id="SSF52266">
    <property type="entry name" value="SGNH hydrolase"/>
    <property type="match status" value="1"/>
</dbReference>